<dbReference type="AlphaFoldDB" id="A0A6N7PYP1"/>
<evidence type="ECO:0000313" key="2">
    <source>
        <dbReference type="Proteomes" id="UP000440224"/>
    </source>
</evidence>
<evidence type="ECO:0000313" key="1">
    <source>
        <dbReference type="EMBL" id="MRG96687.1"/>
    </source>
</evidence>
<comment type="caution">
    <text evidence="1">The sequence shown here is derived from an EMBL/GenBank/DDBJ whole genome shotgun (WGS) entry which is preliminary data.</text>
</comment>
<reference evidence="1 2" key="1">
    <citation type="submission" date="2019-10" db="EMBL/GenBank/DDBJ databases">
        <title>A soil myxobacterium in the family Polyangiaceae.</title>
        <authorList>
            <person name="Li Y."/>
            <person name="Wang J."/>
        </authorList>
    </citation>
    <scope>NUCLEOTIDE SEQUENCE [LARGE SCALE GENOMIC DNA]</scope>
    <source>
        <strain evidence="1 2">DSM 14734</strain>
    </source>
</reference>
<keyword evidence="2" id="KW-1185">Reference proteome</keyword>
<dbReference type="RefSeq" id="WP_153823495.1">
    <property type="nucleotide sequence ID" value="NZ_WJIE01000013.1"/>
</dbReference>
<dbReference type="EMBL" id="WJIE01000013">
    <property type="protein sequence ID" value="MRG96687.1"/>
    <property type="molecule type" value="Genomic_DNA"/>
</dbReference>
<name>A0A6N7PYP1_9BACT</name>
<proteinExistence type="predicted"/>
<protein>
    <submittedName>
        <fullName evidence="1">Uncharacterized protein</fullName>
    </submittedName>
</protein>
<organism evidence="1 2">
    <name type="scientific">Polyangium spumosum</name>
    <dbReference type="NCBI Taxonomy" id="889282"/>
    <lineage>
        <taxon>Bacteria</taxon>
        <taxon>Pseudomonadati</taxon>
        <taxon>Myxococcota</taxon>
        <taxon>Polyangia</taxon>
        <taxon>Polyangiales</taxon>
        <taxon>Polyangiaceae</taxon>
        <taxon>Polyangium</taxon>
    </lineage>
</organism>
<dbReference type="Proteomes" id="UP000440224">
    <property type="component" value="Unassembled WGS sequence"/>
</dbReference>
<sequence length="55" mass="5829">MTTTTARLERDELPADERRDHLLGLLVTAGIAPTHGAALGKALGLARNLPRGPWG</sequence>
<accession>A0A6N7PYP1</accession>
<gene>
    <name evidence="1" type="ORF">GF068_32905</name>
</gene>